<evidence type="ECO:0000313" key="2">
    <source>
        <dbReference type="EMBL" id="KNY29490.1"/>
    </source>
</evidence>
<accession>A0A0L6JV06</accession>
<dbReference type="PANTHER" id="PTHR43236:SF1">
    <property type="entry name" value="BLL7220 PROTEIN"/>
    <property type="match status" value="1"/>
</dbReference>
<dbReference type="AlphaFoldDB" id="A0A0L6JV06"/>
<gene>
    <name evidence="2" type="ORF">Bccel_4764</name>
</gene>
<dbReference type="Proteomes" id="UP000036923">
    <property type="component" value="Unassembled WGS sequence"/>
</dbReference>
<sequence length="186" mass="21163">MVHFIGENIGIASGGENMTNKENIQAMASNIIKRFDTRDPFELCKSTGVEVFFADLGSLKGMYKYIKRNRFAVINESLDERTRRLVCAHELGHDLLHRDLAKNICLQEFVLYDMKSRPEYEANLFAAEILLPDDEVFSYAKEGYDIHQIAQVFCTDINLVALKVASMNAKGYELKNVVDVKSGFLR</sequence>
<dbReference type="EMBL" id="LGTC01000001">
    <property type="protein sequence ID" value="KNY29490.1"/>
    <property type="molecule type" value="Genomic_DNA"/>
</dbReference>
<proteinExistence type="predicted"/>
<dbReference type="InterPro" id="IPR052345">
    <property type="entry name" value="Rad_response_metalloprotease"/>
</dbReference>
<feature type="domain" description="IrrE N-terminal-like" evidence="1">
    <location>
        <begin position="44"/>
        <end position="153"/>
    </location>
</feature>
<dbReference type="InterPro" id="IPR010359">
    <property type="entry name" value="IrrE_HExxH"/>
</dbReference>
<keyword evidence="3" id="KW-1185">Reference proteome</keyword>
<dbReference type="eggNOG" id="COG2856">
    <property type="taxonomic scope" value="Bacteria"/>
</dbReference>
<protein>
    <recommendedName>
        <fullName evidence="1">IrrE N-terminal-like domain-containing protein</fullName>
    </recommendedName>
</protein>
<evidence type="ECO:0000313" key="3">
    <source>
        <dbReference type="Proteomes" id="UP000036923"/>
    </source>
</evidence>
<dbReference type="PATRIC" id="fig|398512.5.peg.4996"/>
<comment type="caution">
    <text evidence="2">The sequence shown here is derived from an EMBL/GenBank/DDBJ whole genome shotgun (WGS) entry which is preliminary data.</text>
</comment>
<dbReference type="PANTHER" id="PTHR43236">
    <property type="entry name" value="ANTITOXIN HIGA1"/>
    <property type="match status" value="1"/>
</dbReference>
<reference evidence="3" key="1">
    <citation type="submission" date="2015-07" db="EMBL/GenBank/DDBJ databases">
        <title>Near-Complete Genome Sequence of the Cellulolytic Bacterium Bacteroides (Pseudobacteroides) cellulosolvens ATCC 35603.</title>
        <authorList>
            <person name="Dassa B."/>
            <person name="Utturkar S.M."/>
            <person name="Klingeman D.M."/>
            <person name="Hurt R.A."/>
            <person name="Keller M."/>
            <person name="Xu J."/>
            <person name="Reddy Y.H.K."/>
            <person name="Borovok I."/>
            <person name="Grinberg I.R."/>
            <person name="Lamed R."/>
            <person name="Zhivin O."/>
            <person name="Bayer E.A."/>
            <person name="Brown S.D."/>
        </authorList>
    </citation>
    <scope>NUCLEOTIDE SEQUENCE [LARGE SCALE GENOMIC DNA]</scope>
    <source>
        <strain evidence="3">DSM 2933</strain>
    </source>
</reference>
<dbReference type="STRING" id="398512.Bccel_4764"/>
<evidence type="ECO:0000259" key="1">
    <source>
        <dbReference type="Pfam" id="PF06114"/>
    </source>
</evidence>
<organism evidence="2 3">
    <name type="scientific">Pseudobacteroides cellulosolvens ATCC 35603 = DSM 2933</name>
    <dbReference type="NCBI Taxonomy" id="398512"/>
    <lineage>
        <taxon>Bacteria</taxon>
        <taxon>Bacillati</taxon>
        <taxon>Bacillota</taxon>
        <taxon>Clostridia</taxon>
        <taxon>Eubacteriales</taxon>
        <taxon>Oscillospiraceae</taxon>
        <taxon>Pseudobacteroides</taxon>
    </lineage>
</organism>
<name>A0A0L6JV06_9FIRM</name>
<dbReference type="Pfam" id="PF06114">
    <property type="entry name" value="Peptidase_M78"/>
    <property type="match status" value="1"/>
</dbReference>
<dbReference type="Gene3D" id="1.10.10.2910">
    <property type="match status" value="1"/>
</dbReference>